<proteinExistence type="inferred from homology"/>
<evidence type="ECO:0000256" key="4">
    <source>
        <dbReference type="ARBA" id="ARBA00022801"/>
    </source>
</evidence>
<evidence type="ECO:0000313" key="10">
    <source>
        <dbReference type="EMBL" id="CAH1105004.1"/>
    </source>
</evidence>
<dbReference type="GO" id="GO:0002151">
    <property type="term" value="F:G-quadruplex RNA binding"/>
    <property type="evidence" value="ECO:0007669"/>
    <property type="project" value="TreeGrafter"/>
</dbReference>
<dbReference type="SMART" id="SM00487">
    <property type="entry name" value="DEXDc"/>
    <property type="match status" value="1"/>
</dbReference>
<dbReference type="GO" id="GO:0005634">
    <property type="term" value="C:nucleus"/>
    <property type="evidence" value="ECO:0007669"/>
    <property type="project" value="TreeGrafter"/>
</dbReference>
<dbReference type="Pfam" id="PF21010">
    <property type="entry name" value="HA2_C"/>
    <property type="match status" value="1"/>
</dbReference>
<dbReference type="GO" id="GO:0005524">
    <property type="term" value="F:ATP binding"/>
    <property type="evidence" value="ECO:0007669"/>
    <property type="project" value="UniProtKB-KW"/>
</dbReference>
<evidence type="ECO:0000256" key="3">
    <source>
        <dbReference type="ARBA" id="ARBA00022741"/>
    </source>
</evidence>
<dbReference type="GO" id="GO:0016787">
    <property type="term" value="F:hydrolase activity"/>
    <property type="evidence" value="ECO:0007669"/>
    <property type="project" value="UniProtKB-KW"/>
</dbReference>
<dbReference type="SMART" id="SM00490">
    <property type="entry name" value="HELICc"/>
    <property type="match status" value="1"/>
</dbReference>
<dbReference type="FunFam" id="1.20.120.1080:FF:000002">
    <property type="entry name" value="Putative ATP-dependent RNA helicase DHX36"/>
    <property type="match status" value="1"/>
</dbReference>
<comment type="similarity">
    <text evidence="1">Belongs to the DEAD box helicase family. DEAH subfamily.</text>
</comment>
<dbReference type="SUPFAM" id="SSF52540">
    <property type="entry name" value="P-loop containing nucleoside triphosphate hydrolases"/>
    <property type="match status" value="1"/>
</dbReference>
<evidence type="ECO:0000313" key="11">
    <source>
        <dbReference type="Proteomes" id="UP001153636"/>
    </source>
</evidence>
<dbReference type="CDD" id="cd18791">
    <property type="entry name" value="SF2_C_RHA"/>
    <property type="match status" value="1"/>
</dbReference>
<accession>A0A9P0G7I6</accession>
<name>A0A9P0G7I6_9CUCU</name>
<dbReference type="FunFam" id="3.40.50.300:FF:000284">
    <property type="entry name" value="probable ATP-dependent RNA helicase YTHDC2"/>
    <property type="match status" value="1"/>
</dbReference>
<gene>
    <name evidence="10" type="ORF">PSYICH_LOCUS5950</name>
</gene>
<dbReference type="PROSITE" id="PS51192">
    <property type="entry name" value="HELICASE_ATP_BIND_1"/>
    <property type="match status" value="1"/>
</dbReference>
<dbReference type="Pfam" id="PF00270">
    <property type="entry name" value="DEAD"/>
    <property type="match status" value="1"/>
</dbReference>
<dbReference type="EMBL" id="OV651830">
    <property type="protein sequence ID" value="CAH1105004.1"/>
    <property type="molecule type" value="Genomic_DNA"/>
</dbReference>
<dbReference type="Gene3D" id="3.40.50.300">
    <property type="entry name" value="P-loop containing nucleotide triphosphate hydrolases"/>
    <property type="match status" value="2"/>
</dbReference>
<dbReference type="Proteomes" id="UP001153636">
    <property type="component" value="Chromosome 18"/>
</dbReference>
<dbReference type="InterPro" id="IPR014001">
    <property type="entry name" value="Helicase_ATP-bd"/>
</dbReference>
<dbReference type="EC" id="3.6.4.13" evidence="2"/>
<keyword evidence="6" id="KW-0067">ATP-binding</keyword>
<dbReference type="InterPro" id="IPR011545">
    <property type="entry name" value="DEAD/DEAH_box_helicase_dom"/>
</dbReference>
<dbReference type="GO" id="GO:0051880">
    <property type="term" value="F:G-quadruplex DNA binding"/>
    <property type="evidence" value="ECO:0007669"/>
    <property type="project" value="TreeGrafter"/>
</dbReference>
<dbReference type="Pfam" id="PF00271">
    <property type="entry name" value="Helicase_C"/>
    <property type="match status" value="1"/>
</dbReference>
<dbReference type="Pfam" id="PF07717">
    <property type="entry name" value="OB_NTP_bind"/>
    <property type="match status" value="1"/>
</dbReference>
<evidence type="ECO:0000256" key="6">
    <source>
        <dbReference type="ARBA" id="ARBA00022840"/>
    </source>
</evidence>
<dbReference type="OrthoDB" id="5600252at2759"/>
<dbReference type="InterPro" id="IPR002464">
    <property type="entry name" value="DNA/RNA_helicase_DEAH_CS"/>
</dbReference>
<keyword evidence="3" id="KW-0547">Nucleotide-binding</keyword>
<evidence type="ECO:0000259" key="8">
    <source>
        <dbReference type="PROSITE" id="PS51192"/>
    </source>
</evidence>
<keyword evidence="4" id="KW-0378">Hydrolase</keyword>
<dbReference type="InterPro" id="IPR027417">
    <property type="entry name" value="P-loop_NTPase"/>
</dbReference>
<dbReference type="GO" id="GO:0003678">
    <property type="term" value="F:DNA helicase activity"/>
    <property type="evidence" value="ECO:0007669"/>
    <property type="project" value="TreeGrafter"/>
</dbReference>
<dbReference type="InterPro" id="IPR007502">
    <property type="entry name" value="Helicase-assoc_dom"/>
</dbReference>
<evidence type="ECO:0000256" key="7">
    <source>
        <dbReference type="ARBA" id="ARBA00022884"/>
    </source>
</evidence>
<feature type="domain" description="Helicase ATP-binding" evidence="8">
    <location>
        <begin position="177"/>
        <end position="345"/>
    </location>
</feature>
<dbReference type="SMART" id="SM00847">
    <property type="entry name" value="HA2"/>
    <property type="match status" value="1"/>
</dbReference>
<evidence type="ECO:0000256" key="1">
    <source>
        <dbReference type="ARBA" id="ARBA00008792"/>
    </source>
</evidence>
<dbReference type="GO" id="GO:0003724">
    <property type="term" value="F:RNA helicase activity"/>
    <property type="evidence" value="ECO:0007669"/>
    <property type="project" value="UniProtKB-EC"/>
</dbReference>
<dbReference type="PANTHER" id="PTHR18934">
    <property type="entry name" value="ATP-DEPENDENT RNA HELICASE"/>
    <property type="match status" value="1"/>
</dbReference>
<dbReference type="GO" id="GO:0005737">
    <property type="term" value="C:cytoplasm"/>
    <property type="evidence" value="ECO:0007669"/>
    <property type="project" value="TreeGrafter"/>
</dbReference>
<dbReference type="InterPro" id="IPR048333">
    <property type="entry name" value="HA2_WH"/>
</dbReference>
<protein>
    <recommendedName>
        <fullName evidence="2">RNA helicase</fullName>
        <ecNumber evidence="2">3.6.4.13</ecNumber>
    </recommendedName>
</protein>
<keyword evidence="5" id="KW-0347">Helicase</keyword>
<dbReference type="InterPro" id="IPR001650">
    <property type="entry name" value="Helicase_C-like"/>
</dbReference>
<dbReference type="PANTHER" id="PTHR18934:SF237">
    <property type="entry name" value="ATP-DEPENDENT DNA_RNA HELICASE DHX36"/>
    <property type="match status" value="1"/>
</dbReference>
<evidence type="ECO:0000256" key="2">
    <source>
        <dbReference type="ARBA" id="ARBA00012552"/>
    </source>
</evidence>
<dbReference type="PROSITE" id="PS00690">
    <property type="entry name" value="DEAH_ATP_HELICASE"/>
    <property type="match status" value="1"/>
</dbReference>
<dbReference type="AlphaFoldDB" id="A0A9P0G7I6"/>
<feature type="domain" description="Helicase C-terminal" evidence="9">
    <location>
        <begin position="424"/>
        <end position="603"/>
    </location>
</feature>
<keyword evidence="7" id="KW-0694">RNA-binding</keyword>
<reference evidence="10" key="1">
    <citation type="submission" date="2022-01" db="EMBL/GenBank/DDBJ databases">
        <authorList>
            <person name="King R."/>
        </authorList>
    </citation>
    <scope>NUCLEOTIDE SEQUENCE</scope>
</reference>
<dbReference type="InterPro" id="IPR011709">
    <property type="entry name" value="DEAD-box_helicase_OB_fold"/>
</dbReference>
<organism evidence="10 11">
    <name type="scientific">Psylliodes chrysocephalus</name>
    <dbReference type="NCBI Taxonomy" id="3402493"/>
    <lineage>
        <taxon>Eukaryota</taxon>
        <taxon>Metazoa</taxon>
        <taxon>Ecdysozoa</taxon>
        <taxon>Arthropoda</taxon>
        <taxon>Hexapoda</taxon>
        <taxon>Insecta</taxon>
        <taxon>Pterygota</taxon>
        <taxon>Neoptera</taxon>
        <taxon>Endopterygota</taxon>
        <taxon>Coleoptera</taxon>
        <taxon>Polyphaga</taxon>
        <taxon>Cucujiformia</taxon>
        <taxon>Chrysomeloidea</taxon>
        <taxon>Chrysomelidae</taxon>
        <taxon>Galerucinae</taxon>
        <taxon>Alticini</taxon>
        <taxon>Psylliodes</taxon>
    </lineage>
</organism>
<dbReference type="Gene3D" id="1.20.120.1080">
    <property type="match status" value="1"/>
</dbReference>
<dbReference type="Pfam" id="PF04408">
    <property type="entry name" value="WHD_HA2"/>
    <property type="match status" value="1"/>
</dbReference>
<keyword evidence="11" id="KW-1185">Reference proteome</keyword>
<sequence length="955" mass="109378">MYRRNKLNKFRFQFNNNEEGESSNYTERVRERPPLGLKGKQIGLWHARKNRKRKLGMENGDEEKRRIIPIAQVLLTTQEQKKIKSILTSTSIENVFVTDDQSYSHIEDSYFKRSFLSNIKGSIIEKLTKSCSQIIIDQGLDERLLDELANKSYNKQYTSLKSVREKLPSFSMKHDILKLIEDNQVVLISGETGCGKTTQVAQFILDDYIEKGIGSACHVVCTQPRRISAIAVAERVAKERGEALGESVGYQIRLEHKLPRDRGSICFCTTGVVLKKMEQDPSLSKISHLILDEIHERAVPSDFLITLLKDVIKKRKELKVILMSATLNADAFSAYFDDCPHINIPGLTFPVTEYFLEDVLQLTKFKFLQPRNQYNRYAKTTKQLKSEEEFNNFVKPYVRNLEADGTYDKDVLEQLKNPESEWLNIKLILTLLEKICQNNEDDGSILVFLPGYLKISALHKDIQNSNYFGTKLQKYIIIPLHSQMPSVDQKQIFEPAPPGKRKIIISTNIAETSITIDDVTYVIDCGRMKRSDFDTETNTQTLDDLWVSQANADQRKGRAGRVKPGVCYHLFSRCRQLLLEKFERPEITRIRLDGTILQAKILQLGKIQDFFPKLMNPPTQEALDLSVDLLKRLNALDDDEYLTPLGYHLAKLPVAPQIGKMLLFGAIFSCLNPILNIAVSLDFKDAFQIPLGKEKLADSKRRELGIGTLSDHIVLSRALEIYETTSNPSSFCREYFLSYYTLKLLVKMKGQFMQYLQDLQYVSDVYPKNKTNNFNSDNLSLIKAIVCAGLYPNIAVAKTNKHGRVTNISSPDNKRYEFHLKSILSAEHFFPSPLLVYYLKIKSTKDSIYDATVVPPLSVIFFGDKYQYLEDKGEEFININEHLNFKSNRSTSLVINDLRQRMNWFLEYKVCHPGEIDWSNSKAVDGINILRSIMALITNEDTGVYTVSEEDSDSD</sequence>
<evidence type="ECO:0000256" key="5">
    <source>
        <dbReference type="ARBA" id="ARBA00022806"/>
    </source>
</evidence>
<evidence type="ECO:0000259" key="9">
    <source>
        <dbReference type="PROSITE" id="PS51194"/>
    </source>
</evidence>
<dbReference type="PROSITE" id="PS51194">
    <property type="entry name" value="HELICASE_CTER"/>
    <property type="match status" value="1"/>
</dbReference>